<name>A0ABR9E8Q3_9GAMM</name>
<organism evidence="1 2">
    <name type="scientific">Pseudoalteromonas aurantia 208</name>
    <dbReference type="NCBI Taxonomy" id="1314867"/>
    <lineage>
        <taxon>Bacteria</taxon>
        <taxon>Pseudomonadati</taxon>
        <taxon>Pseudomonadota</taxon>
        <taxon>Gammaproteobacteria</taxon>
        <taxon>Alteromonadales</taxon>
        <taxon>Pseudoalteromonadaceae</taxon>
        <taxon>Pseudoalteromonas</taxon>
    </lineage>
</organism>
<accession>A0ABR9E8Q3</accession>
<sequence>MISGAGYGYVEQLTRRLDDGSDSSLYSLHGPILTLSFFTPECTWCKKQHRVLTELVVICRELNPVMVGINGNKVDYKQTLRRMSNTLPAIVAPQGLVAALPNLSVPRVIVIDSKWQVVTHLVGFSDAEMLLDILQQNNMCSS</sequence>
<evidence type="ECO:0000313" key="1">
    <source>
        <dbReference type="EMBL" id="MBE0367360.1"/>
    </source>
</evidence>
<reference evidence="1 2" key="1">
    <citation type="submission" date="2015-03" db="EMBL/GenBank/DDBJ databases">
        <title>Genome sequence of Pseudoalteromonas aurantia.</title>
        <authorList>
            <person name="Xie B.-B."/>
            <person name="Rong J.-C."/>
            <person name="Qin Q.-L."/>
            <person name="Zhang Y.-Z."/>
        </authorList>
    </citation>
    <scope>NUCLEOTIDE SEQUENCE [LARGE SCALE GENOMIC DNA]</scope>
    <source>
        <strain evidence="1 2">208</strain>
    </source>
</reference>
<evidence type="ECO:0000313" key="2">
    <source>
        <dbReference type="Proteomes" id="UP000615755"/>
    </source>
</evidence>
<dbReference type="Proteomes" id="UP000615755">
    <property type="component" value="Unassembled WGS sequence"/>
</dbReference>
<dbReference type="EMBL" id="AQGV01000012">
    <property type="protein sequence ID" value="MBE0367360.1"/>
    <property type="molecule type" value="Genomic_DNA"/>
</dbReference>
<gene>
    <name evidence="1" type="ORF">PAUR_a0708</name>
</gene>
<dbReference type="SUPFAM" id="SSF52833">
    <property type="entry name" value="Thioredoxin-like"/>
    <property type="match status" value="1"/>
</dbReference>
<dbReference type="Gene3D" id="3.40.30.10">
    <property type="entry name" value="Glutaredoxin"/>
    <property type="match status" value="1"/>
</dbReference>
<evidence type="ECO:0008006" key="3">
    <source>
        <dbReference type="Google" id="ProtNLM"/>
    </source>
</evidence>
<keyword evidence="2" id="KW-1185">Reference proteome</keyword>
<protein>
    <recommendedName>
        <fullName evidence="3">Thioredoxin domain-containing protein</fullName>
    </recommendedName>
</protein>
<proteinExistence type="predicted"/>
<dbReference type="InterPro" id="IPR036249">
    <property type="entry name" value="Thioredoxin-like_sf"/>
</dbReference>
<comment type="caution">
    <text evidence="1">The sequence shown here is derived from an EMBL/GenBank/DDBJ whole genome shotgun (WGS) entry which is preliminary data.</text>
</comment>